<evidence type="ECO:0000313" key="2">
    <source>
        <dbReference type="Proteomes" id="UP000322234"/>
    </source>
</evidence>
<protein>
    <submittedName>
        <fullName evidence="1">Uncharacterized protein</fullName>
    </submittedName>
</protein>
<comment type="caution">
    <text evidence="1">The sequence shown here is derived from an EMBL/GenBank/DDBJ whole genome shotgun (WGS) entry which is preliminary data.</text>
</comment>
<sequence>MQGWAVKRCREHARPQAEQKLRSYHPQVPIVKEAFTLPAVRPVFPRSEFGACSLLLARAGRSMAEQELEALRK</sequence>
<dbReference type="EMBL" id="VBQZ03000009">
    <property type="protein sequence ID" value="MXQ81933.1"/>
    <property type="molecule type" value="Genomic_DNA"/>
</dbReference>
<dbReference type="Proteomes" id="UP000322234">
    <property type="component" value="Unassembled WGS sequence"/>
</dbReference>
<keyword evidence="2" id="KW-1185">Reference proteome</keyword>
<gene>
    <name evidence="1" type="ORF">E5288_WYG004896</name>
</gene>
<organism evidence="1 2">
    <name type="scientific">Bos mutus</name>
    <name type="common">wild yak</name>
    <dbReference type="NCBI Taxonomy" id="72004"/>
    <lineage>
        <taxon>Eukaryota</taxon>
        <taxon>Metazoa</taxon>
        <taxon>Chordata</taxon>
        <taxon>Craniata</taxon>
        <taxon>Vertebrata</taxon>
        <taxon>Euteleostomi</taxon>
        <taxon>Mammalia</taxon>
        <taxon>Eutheria</taxon>
        <taxon>Laurasiatheria</taxon>
        <taxon>Artiodactyla</taxon>
        <taxon>Ruminantia</taxon>
        <taxon>Pecora</taxon>
        <taxon>Bovidae</taxon>
        <taxon>Bovinae</taxon>
        <taxon>Bos</taxon>
    </lineage>
</organism>
<accession>A0A6B0R380</accession>
<proteinExistence type="predicted"/>
<evidence type="ECO:0000313" key="1">
    <source>
        <dbReference type="EMBL" id="MXQ81933.1"/>
    </source>
</evidence>
<dbReference type="AlphaFoldDB" id="A0A6B0R380"/>
<name>A0A6B0R380_9CETA</name>
<reference evidence="1" key="1">
    <citation type="submission" date="2019-10" db="EMBL/GenBank/DDBJ databases">
        <title>The sequence and de novo assembly of the wild yak genome.</title>
        <authorList>
            <person name="Liu Y."/>
        </authorList>
    </citation>
    <scope>NUCLEOTIDE SEQUENCE [LARGE SCALE GENOMIC DNA]</scope>
    <source>
        <strain evidence="1">WY2019</strain>
    </source>
</reference>